<evidence type="ECO:0000313" key="4">
    <source>
        <dbReference type="EMBL" id="OAF71247.1"/>
    </source>
</evidence>
<evidence type="ECO:0000259" key="3">
    <source>
        <dbReference type="Pfam" id="PF01467"/>
    </source>
</evidence>
<dbReference type="NCBIfam" id="TIGR00152">
    <property type="entry name" value="dephospho-CoA kinase"/>
    <property type="match status" value="1"/>
</dbReference>
<dbReference type="NCBIfam" id="TIGR00125">
    <property type="entry name" value="cyt_tran_rel"/>
    <property type="match status" value="1"/>
</dbReference>
<dbReference type="Gene3D" id="3.40.50.300">
    <property type="entry name" value="P-loop containing nucleotide triphosphate hydrolases"/>
    <property type="match status" value="1"/>
</dbReference>
<feature type="non-terminal residue" evidence="4">
    <location>
        <position position="387"/>
    </location>
</feature>
<dbReference type="InterPro" id="IPR004821">
    <property type="entry name" value="Cyt_trans-like"/>
</dbReference>
<protein>
    <recommendedName>
        <fullName evidence="3">Cytidyltransferase-like domain-containing protein</fullName>
    </recommendedName>
</protein>
<organism evidence="4 5">
    <name type="scientific">Intoshia linei</name>
    <dbReference type="NCBI Taxonomy" id="1819745"/>
    <lineage>
        <taxon>Eukaryota</taxon>
        <taxon>Metazoa</taxon>
        <taxon>Spiralia</taxon>
        <taxon>Lophotrochozoa</taxon>
        <taxon>Mesozoa</taxon>
        <taxon>Orthonectida</taxon>
        <taxon>Rhopaluridae</taxon>
        <taxon>Intoshia</taxon>
    </lineage>
</organism>
<dbReference type="EMBL" id="LWCA01000068">
    <property type="protein sequence ID" value="OAF71247.1"/>
    <property type="molecule type" value="Genomic_DNA"/>
</dbReference>
<keyword evidence="5" id="KW-1185">Reference proteome</keyword>
<dbReference type="CDD" id="cd02022">
    <property type="entry name" value="DPCK"/>
    <property type="match status" value="1"/>
</dbReference>
<dbReference type="OrthoDB" id="330671at2759"/>
<accession>A0A177BAB2</accession>
<proteinExistence type="inferred from homology"/>
<evidence type="ECO:0000256" key="1">
    <source>
        <dbReference type="ARBA" id="ARBA00022741"/>
    </source>
</evidence>
<dbReference type="GO" id="GO:0015937">
    <property type="term" value="P:coenzyme A biosynthetic process"/>
    <property type="evidence" value="ECO:0007669"/>
    <property type="project" value="InterPro"/>
</dbReference>
<dbReference type="Gene3D" id="3.40.50.620">
    <property type="entry name" value="HUPs"/>
    <property type="match status" value="1"/>
</dbReference>
<dbReference type="Proteomes" id="UP000078046">
    <property type="component" value="Unassembled WGS sequence"/>
</dbReference>
<dbReference type="SUPFAM" id="SSF52374">
    <property type="entry name" value="Nucleotidylyl transferase"/>
    <property type="match status" value="1"/>
</dbReference>
<dbReference type="GO" id="GO:0005524">
    <property type="term" value="F:ATP binding"/>
    <property type="evidence" value="ECO:0007669"/>
    <property type="project" value="UniProtKB-KW"/>
</dbReference>
<dbReference type="InterPro" id="IPR027417">
    <property type="entry name" value="P-loop_NTPase"/>
</dbReference>
<evidence type="ECO:0000313" key="5">
    <source>
        <dbReference type="Proteomes" id="UP000078046"/>
    </source>
</evidence>
<keyword evidence="1" id="KW-0547">Nucleotide-binding</keyword>
<keyword evidence="2" id="KW-0067">ATP-binding</keyword>
<evidence type="ECO:0000256" key="2">
    <source>
        <dbReference type="ARBA" id="ARBA00022840"/>
    </source>
</evidence>
<dbReference type="InterPro" id="IPR001977">
    <property type="entry name" value="Depp_CoAkinase"/>
</dbReference>
<feature type="domain" description="Cytidyltransferase-like" evidence="3">
    <location>
        <begin position="13"/>
        <end position="172"/>
    </location>
</feature>
<reference evidence="4 5" key="1">
    <citation type="submission" date="2016-04" db="EMBL/GenBank/DDBJ databases">
        <title>The genome of Intoshia linei affirms orthonectids as highly simplified spiralians.</title>
        <authorList>
            <person name="Mikhailov K.V."/>
            <person name="Slusarev G.S."/>
            <person name="Nikitin M.A."/>
            <person name="Logacheva M.D."/>
            <person name="Penin A."/>
            <person name="Aleoshin V."/>
            <person name="Panchin Y.V."/>
        </authorList>
    </citation>
    <scope>NUCLEOTIDE SEQUENCE [LARGE SCALE GENOMIC DNA]</scope>
    <source>
        <strain evidence="4">Intl2013</strain>
        <tissue evidence="4">Whole animal</tissue>
    </source>
</reference>
<dbReference type="GO" id="GO:0004140">
    <property type="term" value="F:dephospho-CoA kinase activity"/>
    <property type="evidence" value="ECO:0007669"/>
    <property type="project" value="InterPro"/>
</dbReference>
<dbReference type="PANTHER" id="PTHR10695">
    <property type="entry name" value="DEPHOSPHO-COA KINASE-RELATED"/>
    <property type="match status" value="1"/>
</dbReference>
<sequence>MKLATFNGTKGIIVGGTFDRFHKGHKSLIDKACSINKGTLMIGITEDELNTCIIKIKNLTLFLDKTLAEFIEPLNVRMANVEQYVKSVLKDDRKFFIELLLDKYGNSIKCDEAYIICTLETSPTVDEINEIREKLGLVKLDKVMCDGIKIGDEKFYYRKYLKNNLISSTNYRIDMLGTLISNNKYQYTDFYKNVYVIGLTGSIASGKSSISKLISEYDSIVIDADKICHEIYNTNEMVVKKIASVFGDDVVRDGRVNRSNLGLRVFKDSDDMEKLTSIVWPPMILKIKKQIERIEKENDTGRRKIIIIDAAIIIEAKCYSLCHEVWICSIPKQIALERVMKRNQLSKVEAEQRYDSQMSPFERKKFANVVFCTKWDTDFTKYQVKRA</sequence>
<dbReference type="Pfam" id="PF01121">
    <property type="entry name" value="CoaE"/>
    <property type="match status" value="1"/>
</dbReference>
<dbReference type="SUPFAM" id="SSF52540">
    <property type="entry name" value="P-loop containing nucleoside triphosphate hydrolases"/>
    <property type="match status" value="1"/>
</dbReference>
<dbReference type="HAMAP" id="MF_00376">
    <property type="entry name" value="Dephospho_CoA_kinase"/>
    <property type="match status" value="1"/>
</dbReference>
<gene>
    <name evidence="4" type="ORF">A3Q56_00995</name>
</gene>
<dbReference type="PROSITE" id="PS51219">
    <property type="entry name" value="DPCK"/>
    <property type="match status" value="1"/>
</dbReference>
<dbReference type="Pfam" id="PF01467">
    <property type="entry name" value="CTP_transf_like"/>
    <property type="match status" value="1"/>
</dbReference>
<dbReference type="PANTHER" id="PTHR10695:SF46">
    <property type="entry name" value="BIFUNCTIONAL COENZYME A SYNTHASE-RELATED"/>
    <property type="match status" value="1"/>
</dbReference>
<comment type="caution">
    <text evidence="4">The sequence shown here is derived from an EMBL/GenBank/DDBJ whole genome shotgun (WGS) entry which is preliminary data.</text>
</comment>
<dbReference type="AlphaFoldDB" id="A0A177BAB2"/>
<name>A0A177BAB2_9BILA</name>
<dbReference type="InterPro" id="IPR014729">
    <property type="entry name" value="Rossmann-like_a/b/a_fold"/>
</dbReference>